<name>A0A8C1LFG1_CYPCA</name>
<accession>A0A8C1LFG1</accession>
<keyword evidence="1" id="KW-0325">Glycoprotein</keyword>
<dbReference type="SUPFAM" id="SSF54452">
    <property type="entry name" value="MHC antigen-recognition domain"/>
    <property type="match status" value="1"/>
</dbReference>
<feature type="region of interest" description="Disordered" evidence="2">
    <location>
        <begin position="49"/>
        <end position="84"/>
    </location>
</feature>
<proteinExistence type="predicted"/>
<feature type="region of interest" description="Disordered" evidence="2">
    <location>
        <begin position="1"/>
        <end position="20"/>
    </location>
</feature>
<sequence>MGLLDDRQIHSYNSEEQKKIPKQHWMKEKMLVDYWEEGTQSRKITEKTFNENINIPMKPMRRNESDEKHSHSLTSDNMRSSEMSIGKSALSVKMILGQ</sequence>
<evidence type="ECO:0000256" key="2">
    <source>
        <dbReference type="SAM" id="MobiDB-lite"/>
    </source>
</evidence>
<dbReference type="PANTHER" id="PTHR16675">
    <property type="entry name" value="MHC CLASS I-RELATED"/>
    <property type="match status" value="1"/>
</dbReference>
<dbReference type="Pfam" id="PF00129">
    <property type="entry name" value="MHC_I"/>
    <property type="match status" value="1"/>
</dbReference>
<dbReference type="InterPro" id="IPR037055">
    <property type="entry name" value="MHC_I-like_Ag-recog_sf"/>
</dbReference>
<protein>
    <recommendedName>
        <fullName evidence="3">MHC class I-like antigen recognition-like domain-containing protein</fullName>
    </recommendedName>
</protein>
<dbReference type="Proteomes" id="UP000694427">
    <property type="component" value="Unplaced"/>
</dbReference>
<evidence type="ECO:0000313" key="5">
    <source>
        <dbReference type="Proteomes" id="UP000694427"/>
    </source>
</evidence>
<dbReference type="GO" id="GO:0009897">
    <property type="term" value="C:external side of plasma membrane"/>
    <property type="evidence" value="ECO:0007669"/>
    <property type="project" value="TreeGrafter"/>
</dbReference>
<feature type="compositionally biased region" description="Basic and acidic residues" evidence="2">
    <location>
        <begin position="61"/>
        <end position="70"/>
    </location>
</feature>
<dbReference type="GO" id="GO:0005615">
    <property type="term" value="C:extracellular space"/>
    <property type="evidence" value="ECO:0007669"/>
    <property type="project" value="TreeGrafter"/>
</dbReference>
<dbReference type="GO" id="GO:0006955">
    <property type="term" value="P:immune response"/>
    <property type="evidence" value="ECO:0007669"/>
    <property type="project" value="TreeGrafter"/>
</dbReference>
<feature type="compositionally biased region" description="Polar residues" evidence="2">
    <location>
        <begin position="72"/>
        <end position="83"/>
    </location>
</feature>
<evidence type="ECO:0000256" key="1">
    <source>
        <dbReference type="ARBA" id="ARBA00023180"/>
    </source>
</evidence>
<dbReference type="Gene3D" id="3.30.500.10">
    <property type="entry name" value="MHC class I-like antigen recognition-like"/>
    <property type="match status" value="1"/>
</dbReference>
<reference evidence="4" key="1">
    <citation type="submission" date="2025-08" db="UniProtKB">
        <authorList>
            <consortium name="Ensembl"/>
        </authorList>
    </citation>
    <scope>IDENTIFICATION</scope>
</reference>
<evidence type="ECO:0000259" key="3">
    <source>
        <dbReference type="Pfam" id="PF00129"/>
    </source>
</evidence>
<reference evidence="4" key="2">
    <citation type="submission" date="2025-09" db="UniProtKB">
        <authorList>
            <consortium name="Ensembl"/>
        </authorList>
    </citation>
    <scope>IDENTIFICATION</scope>
</reference>
<keyword evidence="5" id="KW-1185">Reference proteome</keyword>
<dbReference type="Ensembl" id="ENSCCRT00010066826.1">
    <property type="protein sequence ID" value="ENSCCRP00010060913.1"/>
    <property type="gene ID" value="ENSCCRG00010025869.1"/>
</dbReference>
<dbReference type="InterPro" id="IPR050208">
    <property type="entry name" value="MHC_class-I_related"/>
</dbReference>
<dbReference type="AlphaFoldDB" id="A0A8C1LFG1"/>
<evidence type="ECO:0000313" key="4">
    <source>
        <dbReference type="Ensembl" id="ENSCCRP00010060913.1"/>
    </source>
</evidence>
<dbReference type="PANTHER" id="PTHR16675:SF193">
    <property type="entry name" value="LOC571647 PROTEIN-RELATED"/>
    <property type="match status" value="1"/>
</dbReference>
<dbReference type="InterPro" id="IPR011161">
    <property type="entry name" value="MHC_I-like_Ag-recog"/>
</dbReference>
<feature type="domain" description="MHC class I-like antigen recognition-like" evidence="3">
    <location>
        <begin position="1"/>
        <end position="73"/>
    </location>
</feature>
<dbReference type="InterPro" id="IPR011162">
    <property type="entry name" value="MHC_I/II-like_Ag-recog"/>
</dbReference>
<organism evidence="4 5">
    <name type="scientific">Cyprinus carpio</name>
    <name type="common">Common carp</name>
    <dbReference type="NCBI Taxonomy" id="7962"/>
    <lineage>
        <taxon>Eukaryota</taxon>
        <taxon>Metazoa</taxon>
        <taxon>Chordata</taxon>
        <taxon>Craniata</taxon>
        <taxon>Vertebrata</taxon>
        <taxon>Euteleostomi</taxon>
        <taxon>Actinopterygii</taxon>
        <taxon>Neopterygii</taxon>
        <taxon>Teleostei</taxon>
        <taxon>Ostariophysi</taxon>
        <taxon>Cypriniformes</taxon>
        <taxon>Cyprinidae</taxon>
        <taxon>Cyprininae</taxon>
        <taxon>Cyprinus</taxon>
    </lineage>
</organism>